<keyword evidence="1" id="KW-0472">Membrane</keyword>
<feature type="transmembrane region" description="Helical" evidence="1">
    <location>
        <begin position="292"/>
        <end position="309"/>
    </location>
</feature>
<dbReference type="AlphaFoldDB" id="A0A2Z5PDM2"/>
<dbReference type="GO" id="GO:0016740">
    <property type="term" value="F:transferase activity"/>
    <property type="evidence" value="ECO:0007669"/>
    <property type="project" value="UniProtKB-KW"/>
</dbReference>
<evidence type="ECO:0000259" key="2">
    <source>
        <dbReference type="Pfam" id="PF00535"/>
    </source>
</evidence>
<evidence type="ECO:0000313" key="3">
    <source>
        <dbReference type="EMBL" id="BAP60500.1"/>
    </source>
</evidence>
<dbReference type="KEGG" id="mmak:MMKA1_03830"/>
<accession>A0A2Z5PDM2</accession>
<evidence type="ECO:0000256" key="1">
    <source>
        <dbReference type="SAM" id="Phobius"/>
    </source>
</evidence>
<dbReference type="PANTHER" id="PTHR43685:SF14">
    <property type="entry name" value="GLYCOSYLTRANSFERASE 2-LIKE DOMAIN-CONTAINING PROTEIN"/>
    <property type="match status" value="1"/>
</dbReference>
<gene>
    <name evidence="3" type="ORF">MMKA1_03830</name>
</gene>
<proteinExistence type="predicted"/>
<dbReference type="EMBL" id="AP011526">
    <property type="protein sequence ID" value="BAP60500.1"/>
    <property type="molecule type" value="Genomic_DNA"/>
</dbReference>
<dbReference type="GeneID" id="41278800"/>
<dbReference type="InterPro" id="IPR001173">
    <property type="entry name" value="Glyco_trans_2-like"/>
</dbReference>
<sequence>MEVSCDNVEVSIVISAYTLERMNDIVDLLYSMERQTCQNFEIIFVVDGTYELMNEIKKQVCDVNITNMKFICVGENKGLSNARNLGIANSVGDIIAFIDDDAIADPKWLEKTIESFYKNPEVWGVTGHNEALWVDVKPQKLPKILYWMIGDSSYMFDNQNKVEVRNPCGCNMAFKKFVFDKIGLFSLEFGKKGNLWLFGEDSEIGIRIWKNNGKIIFDPSIKIQHKVYKYRTTFKNILKRTFYEGFSKAYMKKIHGSVLSKETDYLKKLIFEDMPREFQYLFKRPIRGSKNIIIVLCAVFSVGSGYVYGSKIYKK</sequence>
<keyword evidence="1" id="KW-1133">Transmembrane helix</keyword>
<evidence type="ECO:0000313" key="4">
    <source>
        <dbReference type="Proteomes" id="UP000264208"/>
    </source>
</evidence>
<name>A0A2Z5PDM2_METMI</name>
<protein>
    <submittedName>
        <fullName evidence="3">Putative glycosyltransferase</fullName>
    </submittedName>
</protein>
<dbReference type="InterPro" id="IPR029044">
    <property type="entry name" value="Nucleotide-diphossugar_trans"/>
</dbReference>
<reference evidence="3 4" key="1">
    <citation type="submission" date="2009-06" db="EMBL/GenBank/DDBJ databases">
        <title>Molecular Evidence for Microbiologically Influenced Corrosion from genome of Methanogen.</title>
        <authorList>
            <person name="Ito N."/>
            <person name="Tsurumaru H."/>
            <person name="Shimizu A."/>
            <person name="Harada T."/>
            <person name="Hosoyama A."/>
            <person name="Horikawa H."/>
            <person name="Wakai S."/>
            <person name="Sasaki K."/>
            <person name="Nishijima K."/>
            <person name="Ataku H."/>
            <person name="Yamazaki J."/>
            <person name="Mise M."/>
            <person name="Yamazaki S."/>
            <person name="Tanikawa S."/>
            <person name="Harayama S."/>
            <person name="Fujita N."/>
        </authorList>
    </citation>
    <scope>NUCLEOTIDE SEQUENCE [LARGE SCALE GENOMIC DNA]</scope>
    <source>
        <strain evidence="4">KA1 ( NBRC 102054)</strain>
    </source>
</reference>
<dbReference type="SUPFAM" id="SSF53448">
    <property type="entry name" value="Nucleotide-diphospho-sugar transferases"/>
    <property type="match status" value="1"/>
</dbReference>
<dbReference type="InterPro" id="IPR050834">
    <property type="entry name" value="Glycosyltransf_2"/>
</dbReference>
<dbReference type="RefSeq" id="WP_146778005.1">
    <property type="nucleotide sequence ID" value="NZ_AP011526.1"/>
</dbReference>
<keyword evidence="1" id="KW-0812">Transmembrane</keyword>
<keyword evidence="3" id="KW-0808">Transferase</keyword>
<dbReference type="PANTHER" id="PTHR43685">
    <property type="entry name" value="GLYCOSYLTRANSFERASE"/>
    <property type="match status" value="1"/>
</dbReference>
<dbReference type="Proteomes" id="UP000264208">
    <property type="component" value="Chromosome"/>
</dbReference>
<dbReference type="Gene3D" id="3.90.550.10">
    <property type="entry name" value="Spore Coat Polysaccharide Biosynthesis Protein SpsA, Chain A"/>
    <property type="match status" value="1"/>
</dbReference>
<organism evidence="3 4">
    <name type="scientific">Methanococcus maripaludis KA1</name>
    <dbReference type="NCBI Taxonomy" id="637914"/>
    <lineage>
        <taxon>Archaea</taxon>
        <taxon>Methanobacteriati</taxon>
        <taxon>Methanobacteriota</taxon>
        <taxon>Methanomada group</taxon>
        <taxon>Methanococci</taxon>
        <taxon>Methanococcales</taxon>
        <taxon>Methanococcaceae</taxon>
        <taxon>Methanococcus</taxon>
    </lineage>
</organism>
<dbReference type="Pfam" id="PF00535">
    <property type="entry name" value="Glycos_transf_2"/>
    <property type="match status" value="1"/>
</dbReference>
<feature type="domain" description="Glycosyltransferase 2-like" evidence="2">
    <location>
        <begin position="11"/>
        <end position="183"/>
    </location>
</feature>